<evidence type="ECO:0000256" key="1">
    <source>
        <dbReference type="SAM" id="MobiDB-lite"/>
    </source>
</evidence>
<evidence type="ECO:0000313" key="2">
    <source>
        <dbReference type="EMBL" id="AKH48101.1"/>
    </source>
</evidence>
<proteinExistence type="predicted"/>
<feature type="compositionally biased region" description="Basic and acidic residues" evidence="1">
    <location>
        <begin position="23"/>
        <end position="51"/>
    </location>
</feature>
<name>A0A0F7LAH5_9VIRU</name>
<dbReference type="EMBL" id="KR029601">
    <property type="protein sequence ID" value="AKH48101.1"/>
    <property type="molecule type" value="Genomic_DNA"/>
</dbReference>
<protein>
    <submittedName>
        <fullName evidence="2">Uncharacterized protein</fullName>
    </submittedName>
</protein>
<feature type="region of interest" description="Disordered" evidence="1">
    <location>
        <begin position="14"/>
        <end position="77"/>
    </location>
</feature>
<sequence length="117" mass="13465">MRWFARCNINKWLEGMTPQRTGAENEQHEPAQHSSHQERRTDARPRQRPEDAPLDSQPQGRRVRAPPQPRSTLDCPRARTACRVHREALVQRHDLGSRGPGGNPLRRVLCLGLLRLL</sequence>
<accession>A0A0F7LAH5</accession>
<reference evidence="2" key="2">
    <citation type="submission" date="2015-03" db="EMBL/GenBank/DDBJ databases">
        <authorList>
            <person name="Chow C.-E.T."/>
            <person name="Winget D.M."/>
            <person name="White R.A.III."/>
            <person name="Hallam S.J."/>
            <person name="Suttle C.A."/>
        </authorList>
    </citation>
    <scope>NUCLEOTIDE SEQUENCE</scope>
    <source>
        <strain evidence="2">Oxic1_6</strain>
    </source>
</reference>
<reference evidence="2" key="1">
    <citation type="journal article" date="2015" name="Front. Microbiol.">
        <title>Combining genomic sequencing methods to explore viral diversity and reveal potential virus-host interactions.</title>
        <authorList>
            <person name="Chow C.E."/>
            <person name="Winget D.M."/>
            <person name="White R.A.III."/>
            <person name="Hallam S.J."/>
            <person name="Suttle C.A."/>
        </authorList>
    </citation>
    <scope>NUCLEOTIDE SEQUENCE</scope>
    <source>
        <strain evidence="2">Oxic1_6</strain>
    </source>
</reference>
<organism evidence="2">
    <name type="scientific">uncultured marine virus</name>
    <dbReference type="NCBI Taxonomy" id="186617"/>
    <lineage>
        <taxon>Viruses</taxon>
        <taxon>environmental samples</taxon>
    </lineage>
</organism>